<dbReference type="SUPFAM" id="SSF55604">
    <property type="entry name" value="Glucose permease domain IIB"/>
    <property type="match status" value="1"/>
</dbReference>
<evidence type="ECO:0000256" key="6">
    <source>
        <dbReference type="ARBA" id="ARBA00022683"/>
    </source>
</evidence>
<dbReference type="FunFam" id="2.70.70.10:FF:000001">
    <property type="entry name" value="PTS system glucose-specific IIA component"/>
    <property type="match status" value="1"/>
</dbReference>
<accession>A0A242L1Z5</accession>
<evidence type="ECO:0000256" key="13">
    <source>
        <dbReference type="ARBA" id="ARBA00048931"/>
    </source>
</evidence>
<evidence type="ECO:0000313" key="21">
    <source>
        <dbReference type="EMBL" id="OTP28223.1"/>
    </source>
</evidence>
<gene>
    <name evidence="21" type="ORF">A5802_001962</name>
</gene>
<dbReference type="RefSeq" id="WP_086335066.1">
    <property type="nucleotide sequence ID" value="NZ_NGMS01000001.1"/>
</dbReference>
<keyword evidence="2" id="KW-0813">Transport</keyword>
<dbReference type="EMBL" id="NGMS01000001">
    <property type="protein sequence ID" value="OTP28223.1"/>
    <property type="molecule type" value="Genomic_DNA"/>
</dbReference>
<dbReference type="Pfam" id="PF00358">
    <property type="entry name" value="PTS_EIIA_1"/>
    <property type="match status" value="1"/>
</dbReference>
<feature type="transmembrane region" description="Helical" evidence="17">
    <location>
        <begin position="205"/>
        <end position="225"/>
    </location>
</feature>
<evidence type="ECO:0000256" key="12">
    <source>
        <dbReference type="ARBA" id="ARBA00045139"/>
    </source>
</evidence>
<evidence type="ECO:0000256" key="4">
    <source>
        <dbReference type="ARBA" id="ARBA00022597"/>
    </source>
</evidence>
<dbReference type="InterPro" id="IPR011055">
    <property type="entry name" value="Dup_hybrid_motif"/>
</dbReference>
<dbReference type="GO" id="GO:0015771">
    <property type="term" value="P:trehalose transport"/>
    <property type="evidence" value="ECO:0007669"/>
    <property type="project" value="TreeGrafter"/>
</dbReference>
<keyword evidence="6" id="KW-0598">Phosphotransferase system</keyword>
<feature type="transmembrane region" description="Helical" evidence="17">
    <location>
        <begin position="146"/>
        <end position="165"/>
    </location>
</feature>
<keyword evidence="10 17" id="KW-0472">Membrane</keyword>
<evidence type="ECO:0000259" key="19">
    <source>
        <dbReference type="PROSITE" id="PS51098"/>
    </source>
</evidence>
<keyword evidence="7 17" id="KW-0812">Transmembrane</keyword>
<dbReference type="Pfam" id="PF02378">
    <property type="entry name" value="PTS_EIIC"/>
    <property type="match status" value="1"/>
</dbReference>
<comment type="subcellular location">
    <subcellularLocation>
        <location evidence="1">Cell membrane</location>
        <topology evidence="1">Multi-pass membrane protein</topology>
    </subcellularLocation>
</comment>
<evidence type="ECO:0000256" key="11">
    <source>
        <dbReference type="ARBA" id="ARBA00044053"/>
    </source>
</evidence>
<protein>
    <recommendedName>
        <fullName evidence="14">PTS system sucrose-specific EIIBCA component</fullName>
        <ecNumber evidence="11">2.7.1.211</ecNumber>
    </recommendedName>
    <alternativeName>
        <fullName evidence="15">EIIBCA-Scr</fullName>
    </alternativeName>
</protein>
<dbReference type="PANTHER" id="PTHR30175:SF1">
    <property type="entry name" value="PTS SYSTEM ARBUTIN-, CELLOBIOSE-, AND SALICIN-SPECIFIC EIIBC COMPONENT-RELATED"/>
    <property type="match status" value="1"/>
</dbReference>
<feature type="active site" description="Phosphocysteine intermediate; for EIIB activity" evidence="16">
    <location>
        <position position="26"/>
    </location>
</feature>
<evidence type="ECO:0000256" key="8">
    <source>
        <dbReference type="ARBA" id="ARBA00022777"/>
    </source>
</evidence>
<dbReference type="InterPro" id="IPR011297">
    <property type="entry name" value="PTS_IIABC_b_glu"/>
</dbReference>
<evidence type="ECO:0000256" key="17">
    <source>
        <dbReference type="SAM" id="Phobius"/>
    </source>
</evidence>
<evidence type="ECO:0000256" key="16">
    <source>
        <dbReference type="PROSITE-ProRule" id="PRU00421"/>
    </source>
</evidence>
<dbReference type="InterPro" id="IPR013013">
    <property type="entry name" value="PTS_EIIC_1"/>
</dbReference>
<dbReference type="GO" id="GO:0008982">
    <property type="term" value="F:protein-N(PI)-phosphohistidine-sugar phosphotransferase activity"/>
    <property type="evidence" value="ECO:0007669"/>
    <property type="project" value="InterPro"/>
</dbReference>
<dbReference type="PROSITE" id="PS00371">
    <property type="entry name" value="PTS_EIIA_TYPE_1_HIS"/>
    <property type="match status" value="1"/>
</dbReference>
<dbReference type="PROSITE" id="PS51098">
    <property type="entry name" value="PTS_EIIB_TYPE_1"/>
    <property type="match status" value="1"/>
</dbReference>
<feature type="transmembrane region" description="Helical" evidence="17">
    <location>
        <begin position="318"/>
        <end position="341"/>
    </location>
</feature>
<sequence length="611" mass="64815">MKYEKLNKAIIELVGGKENIVAAAHCVTRLRLTLNNRDLAKTEEIKELDGVIDVVSNDVAYQVIIGTHVTEVYNDFMSLTGLGGGSEATSEKEKLSWKKIPTAVLSVVSESMTSIIEVLIAAGMIAGILSLLSLTGIVSAESPTYQIFQTLQTSIFTFLPIFFAFSSARRLNVNPYVATVLATTVMSSNITGAEGLSLFGYQLPVIDYSHTFIPILLAIALLKFVTTQLEKVVPKAIQLFFVPAVSLIIVLPVLLTVFGPVGMWIGSGISWVFTMLSENIGYWIVVMLYAAFQPFLIVLGAANFLFPIGLTFFAELGYDPVITGAATISDIAVAGAMIGYFLKTKKEKEKATFGTIGFSAVMGITEPAIFGVFLKYRRPFIAVIVGGGIGGLIAGLAGVKAWTMAWGLAGLPAFLIGGTANFVWMIISCVTAFLLAGGVAYGLGMPQEDKATEKEKSLTKAGQIALENVSSGEVIQLSQVSDSAFASGALGKGFAVIPDEENGEIFAPIAGEVTVVFPTKHAYGIKTEDGVEVLIHVGVDTVNLEGKGFTSYVKVGDQVKTGDVLATVDFSAIQAAGFDPTVMVVVTNSADFLDVVPLADDSTNQVLAVII</sequence>
<keyword evidence="5" id="KW-0808">Transferase</keyword>
<dbReference type="FunFam" id="3.30.1360.60:FF:000001">
    <property type="entry name" value="PTS system glucose-specific IIBC component PtsG"/>
    <property type="match status" value="1"/>
</dbReference>
<dbReference type="InterPro" id="IPR001127">
    <property type="entry name" value="PTS_EIIA_1_perm"/>
</dbReference>
<evidence type="ECO:0000256" key="7">
    <source>
        <dbReference type="ARBA" id="ARBA00022692"/>
    </source>
</evidence>
<feature type="transmembrane region" description="Helical" evidence="17">
    <location>
        <begin position="280"/>
        <end position="306"/>
    </location>
</feature>
<dbReference type="InterPro" id="IPR003352">
    <property type="entry name" value="PTS_EIIC"/>
</dbReference>
<keyword evidence="8" id="KW-0418">Kinase</keyword>
<dbReference type="GO" id="GO:0009401">
    <property type="term" value="P:phosphoenolpyruvate-dependent sugar phosphotransferase system"/>
    <property type="evidence" value="ECO:0007669"/>
    <property type="project" value="UniProtKB-KW"/>
</dbReference>
<feature type="domain" description="PTS EIIA type-1" evidence="18">
    <location>
        <begin position="482"/>
        <end position="588"/>
    </location>
</feature>
<dbReference type="PROSITE" id="PS01035">
    <property type="entry name" value="PTS_EIIB_TYPE_1_CYS"/>
    <property type="match status" value="1"/>
</dbReference>
<feature type="transmembrane region" description="Helical" evidence="17">
    <location>
        <begin position="380"/>
        <end position="402"/>
    </location>
</feature>
<evidence type="ECO:0000256" key="5">
    <source>
        <dbReference type="ARBA" id="ARBA00022679"/>
    </source>
</evidence>
<dbReference type="NCBIfam" id="TIGR00830">
    <property type="entry name" value="PTBA"/>
    <property type="match status" value="1"/>
</dbReference>
<feature type="transmembrane region" description="Helical" evidence="17">
    <location>
        <begin position="177"/>
        <end position="199"/>
    </location>
</feature>
<evidence type="ECO:0000313" key="22">
    <source>
        <dbReference type="Proteomes" id="UP000195024"/>
    </source>
</evidence>
<dbReference type="GO" id="GO:0016301">
    <property type="term" value="F:kinase activity"/>
    <property type="evidence" value="ECO:0007669"/>
    <property type="project" value="UniProtKB-KW"/>
</dbReference>
<name>A0A242L1Z5_ENTMU</name>
<keyword evidence="3" id="KW-1003">Cell membrane</keyword>
<dbReference type="AlphaFoldDB" id="A0A242L1Z5"/>
<proteinExistence type="predicted"/>
<feature type="transmembrane region" description="Helical" evidence="17">
    <location>
        <begin position="237"/>
        <end position="260"/>
    </location>
</feature>
<comment type="caution">
    <text evidence="21">The sequence shown here is derived from an EMBL/GenBank/DDBJ whole genome shotgun (WGS) entry which is preliminary data.</text>
</comment>
<dbReference type="InterPro" id="IPR036878">
    <property type="entry name" value="Glu_permease_IIB"/>
</dbReference>
<dbReference type="PROSITE" id="PS51093">
    <property type="entry name" value="PTS_EIIA_TYPE_1"/>
    <property type="match status" value="1"/>
</dbReference>
<feature type="transmembrane region" description="Helical" evidence="17">
    <location>
        <begin position="118"/>
        <end position="140"/>
    </location>
</feature>
<evidence type="ECO:0000256" key="9">
    <source>
        <dbReference type="ARBA" id="ARBA00022989"/>
    </source>
</evidence>
<dbReference type="InterPro" id="IPR050558">
    <property type="entry name" value="PTS_Sugar-Specific_Components"/>
</dbReference>
<evidence type="ECO:0000259" key="18">
    <source>
        <dbReference type="PROSITE" id="PS51093"/>
    </source>
</evidence>
<dbReference type="Gene3D" id="3.30.1360.60">
    <property type="entry name" value="Glucose permease domain IIB"/>
    <property type="match status" value="1"/>
</dbReference>
<evidence type="ECO:0000256" key="3">
    <source>
        <dbReference type="ARBA" id="ARBA00022475"/>
    </source>
</evidence>
<evidence type="ECO:0000256" key="1">
    <source>
        <dbReference type="ARBA" id="ARBA00004651"/>
    </source>
</evidence>
<evidence type="ECO:0000256" key="15">
    <source>
        <dbReference type="ARBA" id="ARBA00081008"/>
    </source>
</evidence>
<dbReference type="InterPro" id="IPR018113">
    <property type="entry name" value="PTrfase_EIIB_Cys"/>
</dbReference>
<dbReference type="Pfam" id="PF00367">
    <property type="entry name" value="PTS_EIIB"/>
    <property type="match status" value="1"/>
</dbReference>
<reference evidence="21 22" key="1">
    <citation type="submission" date="2017-05" db="EMBL/GenBank/DDBJ databases">
        <title>The Genome Sequence of Enterococcus mundtii 6B1_DIV0119.</title>
        <authorList>
            <consortium name="The Broad Institute Genomics Platform"/>
            <consortium name="The Broad Institute Genomic Center for Infectious Diseases"/>
            <person name="Earl A."/>
            <person name="Manson A."/>
            <person name="Schwartman J."/>
            <person name="Gilmore M."/>
            <person name="Abouelleil A."/>
            <person name="Cao P."/>
            <person name="Chapman S."/>
            <person name="Cusick C."/>
            <person name="Shea T."/>
            <person name="Young S."/>
            <person name="Neafsey D."/>
            <person name="Nusbaum C."/>
            <person name="Birren B."/>
        </authorList>
    </citation>
    <scope>NUCLEOTIDE SEQUENCE [LARGE SCALE GENOMIC DNA]</scope>
    <source>
        <strain evidence="21 22">6B1_DIV0119</strain>
    </source>
</reference>
<dbReference type="InterPro" id="IPR001996">
    <property type="entry name" value="PTS_IIB_1"/>
</dbReference>
<feature type="domain" description="PTS EIIC type-1" evidence="20">
    <location>
        <begin position="106"/>
        <end position="457"/>
    </location>
</feature>
<feature type="transmembrane region" description="Helical" evidence="17">
    <location>
        <begin position="422"/>
        <end position="444"/>
    </location>
</feature>
<dbReference type="EC" id="2.7.1.211" evidence="11"/>
<dbReference type="PANTHER" id="PTHR30175">
    <property type="entry name" value="PHOSPHOTRANSFERASE SYSTEM TRANSPORT PROTEIN"/>
    <property type="match status" value="1"/>
</dbReference>
<keyword evidence="4" id="KW-0762">Sugar transport</keyword>
<feature type="domain" description="PTS EIIB type-1" evidence="19">
    <location>
        <begin position="4"/>
        <end position="86"/>
    </location>
</feature>
<comment type="function">
    <text evidence="12">The phosphoenolpyruvate-dependent sugar phosphotransferase system (sugar PTS), a major carbohydrate active transport system, catalyzes the phosphorylation of incoming sugar substrates concomitantly with their translocation across the cell membrane. This system is involved in sucrose transport.</text>
</comment>
<dbReference type="Proteomes" id="UP000195024">
    <property type="component" value="Unassembled WGS sequence"/>
</dbReference>
<evidence type="ECO:0000256" key="10">
    <source>
        <dbReference type="ARBA" id="ARBA00023136"/>
    </source>
</evidence>
<dbReference type="PROSITE" id="PS51103">
    <property type="entry name" value="PTS_EIIC_TYPE_1"/>
    <property type="match status" value="1"/>
</dbReference>
<dbReference type="NCBIfam" id="TIGR01995">
    <property type="entry name" value="PTS-II-ABC-beta"/>
    <property type="match status" value="1"/>
</dbReference>
<dbReference type="GO" id="GO:0005886">
    <property type="term" value="C:plasma membrane"/>
    <property type="evidence" value="ECO:0007669"/>
    <property type="project" value="UniProtKB-SubCell"/>
</dbReference>
<evidence type="ECO:0000256" key="2">
    <source>
        <dbReference type="ARBA" id="ARBA00022448"/>
    </source>
</evidence>
<dbReference type="GO" id="GO:0090589">
    <property type="term" value="F:protein-phosphocysteine-trehalose phosphotransferase system transporter activity"/>
    <property type="evidence" value="ECO:0007669"/>
    <property type="project" value="TreeGrafter"/>
</dbReference>
<comment type="catalytic activity">
    <reaction evidence="13">
        <text>N(pros)-phospho-L-histidyl-[protein](out) + sucrose = sucrose 6(G)-phosphate(in) + L-histidyl-[protein]</text>
        <dbReference type="Rhea" id="RHEA:49236"/>
        <dbReference type="Rhea" id="RHEA-COMP:9745"/>
        <dbReference type="Rhea" id="RHEA-COMP:9746"/>
        <dbReference type="ChEBI" id="CHEBI:17992"/>
        <dbReference type="ChEBI" id="CHEBI:29979"/>
        <dbReference type="ChEBI" id="CHEBI:64837"/>
        <dbReference type="ChEBI" id="CHEBI:91002"/>
        <dbReference type="EC" id="2.7.1.211"/>
    </reaction>
</comment>
<dbReference type="SUPFAM" id="SSF51261">
    <property type="entry name" value="Duplicated hybrid motif"/>
    <property type="match status" value="1"/>
</dbReference>
<organism evidence="21 22">
    <name type="scientific">Enterococcus mundtii</name>
    <dbReference type="NCBI Taxonomy" id="53346"/>
    <lineage>
        <taxon>Bacteria</taxon>
        <taxon>Bacillati</taxon>
        <taxon>Bacillota</taxon>
        <taxon>Bacilli</taxon>
        <taxon>Lactobacillales</taxon>
        <taxon>Enterococcaceae</taxon>
        <taxon>Enterococcus</taxon>
    </lineage>
</organism>
<dbReference type="Gene3D" id="2.70.70.10">
    <property type="entry name" value="Glucose Permease (Domain IIA)"/>
    <property type="match status" value="1"/>
</dbReference>
<dbReference type="CDD" id="cd00212">
    <property type="entry name" value="PTS_IIB_glc"/>
    <property type="match status" value="1"/>
</dbReference>
<keyword evidence="9 17" id="KW-1133">Transmembrane helix</keyword>
<evidence type="ECO:0000256" key="14">
    <source>
        <dbReference type="ARBA" id="ARBA00074554"/>
    </source>
</evidence>
<evidence type="ECO:0000259" key="20">
    <source>
        <dbReference type="PROSITE" id="PS51103"/>
    </source>
</evidence>